<dbReference type="AlphaFoldDB" id="A0AAP0CZ64"/>
<name>A0AAP0CZ64_9ASTR</name>
<keyword evidence="1" id="KW-0812">Transmembrane</keyword>
<dbReference type="InterPro" id="IPR004158">
    <property type="entry name" value="DUF247_pln"/>
</dbReference>
<feature type="transmembrane region" description="Helical" evidence="1">
    <location>
        <begin position="439"/>
        <end position="457"/>
    </location>
</feature>
<dbReference type="PANTHER" id="PTHR31170">
    <property type="entry name" value="BNAC04G53230D PROTEIN"/>
    <property type="match status" value="1"/>
</dbReference>
<keyword evidence="3" id="KW-1185">Reference proteome</keyword>
<gene>
    <name evidence="2" type="ORF">SSX86_014955</name>
</gene>
<evidence type="ECO:0000313" key="3">
    <source>
        <dbReference type="Proteomes" id="UP001408789"/>
    </source>
</evidence>
<dbReference type="EMBL" id="JBCNJP010000016">
    <property type="protein sequence ID" value="KAK9065554.1"/>
    <property type="molecule type" value="Genomic_DNA"/>
</dbReference>
<reference evidence="2 3" key="1">
    <citation type="submission" date="2024-04" db="EMBL/GenBank/DDBJ databases">
        <title>The reference genome of an endangered Asteraceae, Deinandra increscens subsp. villosa, native to the Central Coast of California.</title>
        <authorList>
            <person name="Guilliams M."/>
            <person name="Hasenstab-Lehman K."/>
            <person name="Meyer R."/>
            <person name="Mcevoy S."/>
        </authorList>
    </citation>
    <scope>NUCLEOTIDE SEQUENCE [LARGE SCALE GENOMIC DNA]</scope>
    <source>
        <tissue evidence="2">Leaf</tissue>
    </source>
</reference>
<comment type="caution">
    <text evidence="2">The sequence shown here is derived from an EMBL/GenBank/DDBJ whole genome shotgun (WGS) entry which is preliminary data.</text>
</comment>
<evidence type="ECO:0000313" key="2">
    <source>
        <dbReference type="EMBL" id="KAK9065554.1"/>
    </source>
</evidence>
<dbReference type="Proteomes" id="UP001408789">
    <property type="component" value="Unassembled WGS sequence"/>
</dbReference>
<organism evidence="2 3">
    <name type="scientific">Deinandra increscens subsp. villosa</name>
    <dbReference type="NCBI Taxonomy" id="3103831"/>
    <lineage>
        <taxon>Eukaryota</taxon>
        <taxon>Viridiplantae</taxon>
        <taxon>Streptophyta</taxon>
        <taxon>Embryophyta</taxon>
        <taxon>Tracheophyta</taxon>
        <taxon>Spermatophyta</taxon>
        <taxon>Magnoliopsida</taxon>
        <taxon>eudicotyledons</taxon>
        <taxon>Gunneridae</taxon>
        <taxon>Pentapetalae</taxon>
        <taxon>asterids</taxon>
        <taxon>campanulids</taxon>
        <taxon>Asterales</taxon>
        <taxon>Asteraceae</taxon>
        <taxon>Asteroideae</taxon>
        <taxon>Heliantheae alliance</taxon>
        <taxon>Madieae</taxon>
        <taxon>Madiinae</taxon>
        <taxon>Deinandra</taxon>
    </lineage>
</organism>
<keyword evidence="1" id="KW-1133">Transmembrane helix</keyword>
<sequence length="465" mass="53287">MNNQEAGTPSHAVYIQGINPSLISVRFTCNIYPSDYAFFSEKILPVDPTTTNLLNQVRKLNENGKFSAIYVVPNSLREVNPSSFTPRVVSIGPLHKGLANLKSVESKKPKDMKELLLIVGSLEEMSDTCMKKVRGSIKEIRRYYFGMDDHKFYNDDELVEMMVMDACFILLFIYKLPVTGNLFSDNKLRSRNIALDLVMLENQIPFFVLQDIYNLTIGKLRPKSTLTSMLKVLLDHINPFEQPLIDENVGTETTHYHILGLLHKFYQRINFRLPIIEAVPIAHSAVELDKVGVKIRANKMLSWPMAIEFEYSPLSSHKPILKMPVVRIDNFFEVVLRNLIAYEQYSPVENYVTSYAMAMHMLAATPEDISKLGKSGVIFSHLGSNEKASDMISSICKNINLLDFYYTEAWTNIAQYYDSYWLRNLAVFKRTYIDTPWKAIALLAAIIVFFITVIQFFRQLVTPLL</sequence>
<feature type="transmembrane region" description="Helical" evidence="1">
    <location>
        <begin position="161"/>
        <end position="183"/>
    </location>
</feature>
<proteinExistence type="predicted"/>
<accession>A0AAP0CZ64</accession>
<dbReference type="PANTHER" id="PTHR31170:SF25">
    <property type="entry name" value="BNAA09G04570D PROTEIN"/>
    <property type="match status" value="1"/>
</dbReference>
<protein>
    <submittedName>
        <fullName evidence="2">Uncharacterized protein</fullName>
    </submittedName>
</protein>
<dbReference type="Pfam" id="PF03140">
    <property type="entry name" value="DUF247"/>
    <property type="match status" value="1"/>
</dbReference>
<keyword evidence="1" id="KW-0472">Membrane</keyword>
<evidence type="ECO:0000256" key="1">
    <source>
        <dbReference type="SAM" id="Phobius"/>
    </source>
</evidence>